<sequence length="228" mass="25392">MTVTNEAEKQARVDALLVQGKNVYQPLYNYPHKPAIGPLRPCLDRCRAVEEAMGDNIEGRKLWDAGCSLGYNTLYFVDRGMIGRGSDIDPRNVSLCQEIQLYTPGSATFVQEELSAETCAQIAPGDFDYAFFFSILHHIVQNKGLKHVQGMMQMLTERIPVLFVELALKSEIPPPGYTWDTYLPDEELAIFETCGALDIQLIGHFATHVGPVPRPLYRVSRKNGGGTS</sequence>
<dbReference type="AlphaFoldDB" id="A0A1W2A518"/>
<dbReference type="OrthoDB" id="9791837at2"/>
<protein>
    <recommendedName>
        <fullName evidence="3">Methyltransferase type 11 domain-containing protein</fullName>
    </recommendedName>
</protein>
<evidence type="ECO:0000313" key="1">
    <source>
        <dbReference type="EMBL" id="SMC55767.1"/>
    </source>
</evidence>
<dbReference type="Proteomes" id="UP000192330">
    <property type="component" value="Unassembled WGS sequence"/>
</dbReference>
<evidence type="ECO:0008006" key="3">
    <source>
        <dbReference type="Google" id="ProtNLM"/>
    </source>
</evidence>
<keyword evidence="2" id="KW-1185">Reference proteome</keyword>
<name>A0A1W2A518_9RHOB</name>
<dbReference type="Gene3D" id="3.40.50.150">
    <property type="entry name" value="Vaccinia Virus protein VP39"/>
    <property type="match status" value="1"/>
</dbReference>
<dbReference type="EMBL" id="FWYD01000002">
    <property type="protein sequence ID" value="SMC55767.1"/>
    <property type="molecule type" value="Genomic_DNA"/>
</dbReference>
<accession>A0A1W2A518</accession>
<dbReference type="STRING" id="1387277.SAMN06295998_102418"/>
<organism evidence="1 2">
    <name type="scientific">Primorskyibacter flagellatus</name>
    <dbReference type="NCBI Taxonomy" id="1387277"/>
    <lineage>
        <taxon>Bacteria</taxon>
        <taxon>Pseudomonadati</taxon>
        <taxon>Pseudomonadota</taxon>
        <taxon>Alphaproteobacteria</taxon>
        <taxon>Rhodobacterales</taxon>
        <taxon>Roseobacteraceae</taxon>
        <taxon>Primorskyibacter</taxon>
    </lineage>
</organism>
<dbReference type="RefSeq" id="WP_084350883.1">
    <property type="nucleotide sequence ID" value="NZ_FWYD01000002.1"/>
</dbReference>
<dbReference type="InterPro" id="IPR029063">
    <property type="entry name" value="SAM-dependent_MTases_sf"/>
</dbReference>
<evidence type="ECO:0000313" key="2">
    <source>
        <dbReference type="Proteomes" id="UP000192330"/>
    </source>
</evidence>
<gene>
    <name evidence="1" type="ORF">SAMN06295998_102418</name>
</gene>
<reference evidence="1 2" key="1">
    <citation type="submission" date="2017-04" db="EMBL/GenBank/DDBJ databases">
        <authorList>
            <person name="Afonso C.L."/>
            <person name="Miller P.J."/>
            <person name="Scott M.A."/>
            <person name="Spackman E."/>
            <person name="Goraichik I."/>
            <person name="Dimitrov K.M."/>
            <person name="Suarez D.L."/>
            <person name="Swayne D.E."/>
        </authorList>
    </citation>
    <scope>NUCLEOTIDE SEQUENCE [LARGE SCALE GENOMIC DNA]</scope>
    <source>
        <strain evidence="1 2">CGMCC 1.12644</strain>
    </source>
</reference>
<dbReference type="SUPFAM" id="SSF53335">
    <property type="entry name" value="S-adenosyl-L-methionine-dependent methyltransferases"/>
    <property type="match status" value="1"/>
</dbReference>
<proteinExistence type="predicted"/>